<sequence length="129" mass="14774">MMPMDAVSGTAFQARVERESQESAFRVYDVTILEPLQFTADTGVSANQTRRFVVRAACRTRLTQNQEYLLMGRDGETRDSEGRPQYLLDLNTWVEELPEPKRCGATKNRNRCIDLRDFMSGFAENGCRI</sequence>
<evidence type="ECO:0000313" key="2">
    <source>
        <dbReference type="Proteomes" id="UP000827872"/>
    </source>
</evidence>
<gene>
    <name evidence="1" type="ORF">K3G42_025766</name>
</gene>
<dbReference type="Proteomes" id="UP000827872">
    <property type="component" value="Linkage Group LG06"/>
</dbReference>
<proteinExistence type="predicted"/>
<dbReference type="EMBL" id="CM037619">
    <property type="protein sequence ID" value="KAH8007783.1"/>
    <property type="molecule type" value="Genomic_DNA"/>
</dbReference>
<keyword evidence="2" id="KW-1185">Reference proteome</keyword>
<name>A0ACB8FQE3_9SAUR</name>
<evidence type="ECO:0000313" key="1">
    <source>
        <dbReference type="EMBL" id="KAH8007783.1"/>
    </source>
</evidence>
<organism evidence="1 2">
    <name type="scientific">Sphaerodactylus townsendi</name>
    <dbReference type="NCBI Taxonomy" id="933632"/>
    <lineage>
        <taxon>Eukaryota</taxon>
        <taxon>Metazoa</taxon>
        <taxon>Chordata</taxon>
        <taxon>Craniata</taxon>
        <taxon>Vertebrata</taxon>
        <taxon>Euteleostomi</taxon>
        <taxon>Lepidosauria</taxon>
        <taxon>Squamata</taxon>
        <taxon>Bifurcata</taxon>
        <taxon>Gekkota</taxon>
        <taxon>Sphaerodactylidae</taxon>
        <taxon>Sphaerodactylus</taxon>
    </lineage>
</organism>
<reference evidence="1" key="1">
    <citation type="submission" date="2021-08" db="EMBL/GenBank/DDBJ databases">
        <title>The first chromosome-level gecko genome reveals the dynamic sex chromosomes of Neotropical dwarf geckos (Sphaerodactylidae: Sphaerodactylus).</title>
        <authorList>
            <person name="Pinto B.J."/>
            <person name="Keating S.E."/>
            <person name="Gamble T."/>
        </authorList>
    </citation>
    <scope>NUCLEOTIDE SEQUENCE</scope>
    <source>
        <strain evidence="1">TG3544</strain>
    </source>
</reference>
<accession>A0ACB8FQE3</accession>
<comment type="caution">
    <text evidence="1">The sequence shown here is derived from an EMBL/GenBank/DDBJ whole genome shotgun (WGS) entry which is preliminary data.</text>
</comment>
<protein>
    <submittedName>
        <fullName evidence="1">Uncharacterized protein</fullName>
    </submittedName>
</protein>